<dbReference type="InterPro" id="IPR012337">
    <property type="entry name" value="RNaseH-like_sf"/>
</dbReference>
<evidence type="ECO:0000313" key="1">
    <source>
        <dbReference type="EMBL" id="SPD86492.1"/>
    </source>
</evidence>
<keyword evidence="2" id="KW-1185">Reference proteome</keyword>
<reference evidence="1 2" key="1">
    <citation type="submission" date="2018-02" db="EMBL/GenBank/DDBJ databases">
        <authorList>
            <person name="Cohen D.B."/>
            <person name="Kent A.D."/>
        </authorList>
    </citation>
    <scope>NUCLEOTIDE SEQUENCE [LARGE SCALE GENOMIC DNA]</scope>
    <source>
        <strain evidence="1">1</strain>
    </source>
</reference>
<protein>
    <submittedName>
        <fullName evidence="1">Putative pre-16S rRNA nuclease</fullName>
        <ecNumber evidence="1">3.1.-.-</ecNumber>
    </submittedName>
</protein>
<dbReference type="Gene3D" id="3.30.420.140">
    <property type="entry name" value="YqgF/RNase H-like domain"/>
    <property type="match status" value="1"/>
</dbReference>
<dbReference type="EC" id="3.1.-.-" evidence="1"/>
<dbReference type="Proteomes" id="UP000238164">
    <property type="component" value="Chromosome 1"/>
</dbReference>
<accession>A0A2N9JEC5</accession>
<dbReference type="CDD" id="cd16964">
    <property type="entry name" value="YqgF"/>
    <property type="match status" value="1"/>
</dbReference>
<dbReference type="SUPFAM" id="SSF53098">
    <property type="entry name" value="Ribonuclease H-like"/>
    <property type="match status" value="1"/>
</dbReference>
<dbReference type="NCBIfam" id="TIGR00250">
    <property type="entry name" value="RNAse_H_YqgF"/>
    <property type="match status" value="1"/>
</dbReference>
<name>A0A2N9JEC5_9ACTN</name>
<evidence type="ECO:0000313" key="2">
    <source>
        <dbReference type="Proteomes" id="UP000238164"/>
    </source>
</evidence>
<dbReference type="AlphaFoldDB" id="A0A2N9JEC5"/>
<dbReference type="GO" id="GO:0016787">
    <property type="term" value="F:hydrolase activity"/>
    <property type="evidence" value="ECO:0007669"/>
    <property type="project" value="UniProtKB-KW"/>
</dbReference>
<dbReference type="PANTHER" id="PTHR33317">
    <property type="entry name" value="POLYNUCLEOTIDYL TRANSFERASE, RIBONUCLEASE H-LIKE SUPERFAMILY PROTEIN"/>
    <property type="match status" value="1"/>
</dbReference>
<dbReference type="Pfam" id="PF03652">
    <property type="entry name" value="RuvX"/>
    <property type="match status" value="1"/>
</dbReference>
<dbReference type="InterPro" id="IPR037027">
    <property type="entry name" value="YqgF/RNaseH-like_dom_sf"/>
</dbReference>
<sequence length="130" mass="13732">MAACDPDGTLAYPVETVQTHQAARRLPQLLTEYEPFEVIVGLPRTLAGDEGPAAAYVRAQVAPLIAATPAVGWRFSDERLTTVDAGRRLRSAGRDAKRQRAVIDQAAAVAILEQALATERATGAAPGEPA</sequence>
<proteinExistence type="predicted"/>
<dbReference type="InterPro" id="IPR005227">
    <property type="entry name" value="YqgF"/>
</dbReference>
<dbReference type="EMBL" id="LT985188">
    <property type="protein sequence ID" value="SPD86492.1"/>
    <property type="molecule type" value="Genomic_DNA"/>
</dbReference>
<dbReference type="GO" id="GO:0005829">
    <property type="term" value="C:cytosol"/>
    <property type="evidence" value="ECO:0007669"/>
    <property type="project" value="TreeGrafter"/>
</dbReference>
<dbReference type="PANTHER" id="PTHR33317:SF4">
    <property type="entry name" value="POLYNUCLEOTIDYL TRANSFERASE, RIBONUCLEASE H-LIKE SUPERFAMILY PROTEIN"/>
    <property type="match status" value="1"/>
</dbReference>
<organism evidence="1 2">
    <name type="scientific">Micropruina glycogenica</name>
    <dbReference type="NCBI Taxonomy" id="75385"/>
    <lineage>
        <taxon>Bacteria</taxon>
        <taxon>Bacillati</taxon>
        <taxon>Actinomycetota</taxon>
        <taxon>Actinomycetes</taxon>
        <taxon>Propionibacteriales</taxon>
        <taxon>Nocardioidaceae</taxon>
        <taxon>Micropruina</taxon>
    </lineage>
</organism>
<keyword evidence="1" id="KW-0378">Hydrolase</keyword>
<dbReference type="KEGG" id="mgg:MPLG2_1456"/>
<dbReference type="GO" id="GO:0000967">
    <property type="term" value="P:rRNA 5'-end processing"/>
    <property type="evidence" value="ECO:0007669"/>
    <property type="project" value="TreeGrafter"/>
</dbReference>
<gene>
    <name evidence="1" type="ORF">MPLG2_1456</name>
</gene>